<sequence length="133" mass="15140">MVNSCEPIINFIFTRYTAELFRRDSLFNTVCFFSKTVMFPDSDTKPYPQGGDDPRSRVHTSLVVVMLIAIISMLTVVAFFIYKRSPRPFPTFENPLYFNGDKSPPDVVDTNKLIENAEISEIPSEIPEPILAL</sequence>
<dbReference type="EMBL" id="JAHRIP010086275">
    <property type="protein sequence ID" value="MEQ2315229.1"/>
    <property type="molecule type" value="Genomic_DNA"/>
</dbReference>
<name>A0ABV1AAP2_9TELE</name>
<reference evidence="2 3" key="1">
    <citation type="submission" date="2021-06" db="EMBL/GenBank/DDBJ databases">
        <authorList>
            <person name="Palmer J.M."/>
        </authorList>
    </citation>
    <scope>NUCLEOTIDE SEQUENCE [LARGE SCALE GENOMIC DNA]</scope>
    <source>
        <strain evidence="2 3">AS_MEX2019</strain>
        <tissue evidence="2">Muscle</tissue>
    </source>
</reference>
<organism evidence="2 3">
    <name type="scientific">Ameca splendens</name>
    <dbReference type="NCBI Taxonomy" id="208324"/>
    <lineage>
        <taxon>Eukaryota</taxon>
        <taxon>Metazoa</taxon>
        <taxon>Chordata</taxon>
        <taxon>Craniata</taxon>
        <taxon>Vertebrata</taxon>
        <taxon>Euteleostomi</taxon>
        <taxon>Actinopterygii</taxon>
        <taxon>Neopterygii</taxon>
        <taxon>Teleostei</taxon>
        <taxon>Neoteleostei</taxon>
        <taxon>Acanthomorphata</taxon>
        <taxon>Ovalentaria</taxon>
        <taxon>Atherinomorphae</taxon>
        <taxon>Cyprinodontiformes</taxon>
        <taxon>Goodeidae</taxon>
        <taxon>Ameca</taxon>
    </lineage>
</organism>
<keyword evidence="1" id="KW-0472">Membrane</keyword>
<dbReference type="Proteomes" id="UP001469553">
    <property type="component" value="Unassembled WGS sequence"/>
</dbReference>
<comment type="caution">
    <text evidence="2">The sequence shown here is derived from an EMBL/GenBank/DDBJ whole genome shotgun (WGS) entry which is preliminary data.</text>
</comment>
<feature type="transmembrane region" description="Helical" evidence="1">
    <location>
        <begin position="62"/>
        <end position="82"/>
    </location>
</feature>
<evidence type="ECO:0000313" key="3">
    <source>
        <dbReference type="Proteomes" id="UP001469553"/>
    </source>
</evidence>
<keyword evidence="1" id="KW-1133">Transmembrane helix</keyword>
<gene>
    <name evidence="2" type="ORF">AMECASPLE_019929</name>
</gene>
<accession>A0ABV1AAP2</accession>
<proteinExistence type="predicted"/>
<evidence type="ECO:0000256" key="1">
    <source>
        <dbReference type="SAM" id="Phobius"/>
    </source>
</evidence>
<evidence type="ECO:0000313" key="2">
    <source>
        <dbReference type="EMBL" id="MEQ2315229.1"/>
    </source>
</evidence>
<protein>
    <submittedName>
        <fullName evidence="2">Uncharacterized protein</fullName>
    </submittedName>
</protein>
<keyword evidence="3" id="KW-1185">Reference proteome</keyword>
<keyword evidence="1" id="KW-0812">Transmembrane</keyword>